<evidence type="ECO:0000256" key="1">
    <source>
        <dbReference type="ARBA" id="ARBA00008775"/>
    </source>
</evidence>
<sequence length="176" mass="18761">MSGLSKGFGKVEVALRWDPSPSGNPVHDLDLVAAVYPAAAPHGDPVQLVHAGSRSPDGTITLNRESRTGQGFGYDEVMTLELDRLSPAYTRVVVGVFIQQRAGRTTFGAIANSGIRIREGYTDLALHDFAGVPDSTAATVAEFTRDGSGEWRFRPALRGFDTDPADFARLMGSAAP</sequence>
<keyword evidence="4" id="KW-1185">Reference proteome</keyword>
<organism evidence="3 4">
    <name type="scientific">Streptomyces sannanensis</name>
    <dbReference type="NCBI Taxonomy" id="285536"/>
    <lineage>
        <taxon>Bacteria</taxon>
        <taxon>Bacillati</taxon>
        <taxon>Actinomycetota</taxon>
        <taxon>Actinomycetes</taxon>
        <taxon>Kitasatosporales</taxon>
        <taxon>Streptomycetaceae</taxon>
        <taxon>Streptomyces</taxon>
    </lineage>
</organism>
<evidence type="ECO:0000313" key="4">
    <source>
        <dbReference type="Proteomes" id="UP001499990"/>
    </source>
</evidence>
<gene>
    <name evidence="3" type="ORF">GCM10020367_48450</name>
</gene>
<evidence type="ECO:0000259" key="2">
    <source>
        <dbReference type="Pfam" id="PF02342"/>
    </source>
</evidence>
<dbReference type="Proteomes" id="UP001499990">
    <property type="component" value="Unassembled WGS sequence"/>
</dbReference>
<dbReference type="EMBL" id="BAAAYL010000001">
    <property type="protein sequence ID" value="GAA3376509.1"/>
    <property type="molecule type" value="Genomic_DNA"/>
</dbReference>
<proteinExistence type="inferred from homology"/>
<dbReference type="Pfam" id="PF02342">
    <property type="entry name" value="TerD"/>
    <property type="match status" value="1"/>
</dbReference>
<evidence type="ECO:0000313" key="3">
    <source>
        <dbReference type="EMBL" id="GAA3376509.1"/>
    </source>
</evidence>
<dbReference type="InterPro" id="IPR003325">
    <property type="entry name" value="TerD"/>
</dbReference>
<comment type="similarity">
    <text evidence="1">Belongs to the CAPAB/TerDEXZ family.</text>
</comment>
<dbReference type="InterPro" id="IPR051324">
    <property type="entry name" value="Stress/Tellurium_Resist"/>
</dbReference>
<comment type="caution">
    <text evidence="3">The sequence shown here is derived from an EMBL/GenBank/DDBJ whole genome shotgun (WGS) entry which is preliminary data.</text>
</comment>
<dbReference type="RefSeq" id="WP_345041230.1">
    <property type="nucleotide sequence ID" value="NZ_BAAAYL010000001.1"/>
</dbReference>
<feature type="domain" description="TerD" evidence="2">
    <location>
        <begin position="6"/>
        <end position="163"/>
    </location>
</feature>
<dbReference type="CDD" id="cd06974">
    <property type="entry name" value="TerD_like"/>
    <property type="match status" value="1"/>
</dbReference>
<protein>
    <submittedName>
        <fullName evidence="3">TerD family protein</fullName>
    </submittedName>
</protein>
<dbReference type="PANTHER" id="PTHR32097">
    <property type="entry name" value="CAMP-BINDING PROTEIN 1-RELATED"/>
    <property type="match status" value="1"/>
</dbReference>
<accession>A0ABP6SHH2</accession>
<reference evidence="4" key="1">
    <citation type="journal article" date="2019" name="Int. J. Syst. Evol. Microbiol.">
        <title>The Global Catalogue of Microorganisms (GCM) 10K type strain sequencing project: providing services to taxonomists for standard genome sequencing and annotation.</title>
        <authorList>
            <consortium name="The Broad Institute Genomics Platform"/>
            <consortium name="The Broad Institute Genome Sequencing Center for Infectious Disease"/>
            <person name="Wu L."/>
            <person name="Ma J."/>
        </authorList>
    </citation>
    <scope>NUCLEOTIDE SEQUENCE [LARGE SCALE GENOMIC DNA]</scope>
    <source>
        <strain evidence="4">JCM 9651</strain>
    </source>
</reference>
<dbReference type="Gene3D" id="2.60.60.30">
    <property type="entry name" value="sav2460 like domains"/>
    <property type="match status" value="1"/>
</dbReference>
<name>A0ABP6SHH2_9ACTN</name>
<dbReference type="PANTHER" id="PTHR32097:SF4">
    <property type="entry name" value="GENERAL STRESS PROTEIN 16U"/>
    <property type="match status" value="1"/>
</dbReference>